<feature type="domain" description="EF-hand" evidence="15">
    <location>
        <begin position="400"/>
        <end position="435"/>
    </location>
</feature>
<gene>
    <name evidence="16" type="ORF">PCOR1329_LOCUS79122</name>
</gene>
<dbReference type="Gene3D" id="1.10.238.10">
    <property type="entry name" value="EF-hand"/>
    <property type="match status" value="1"/>
</dbReference>
<evidence type="ECO:0000313" key="16">
    <source>
        <dbReference type="EMBL" id="CAK0902531.1"/>
    </source>
</evidence>
<name>A0ABN9XUR7_9DINO</name>
<feature type="transmembrane region" description="Helical" evidence="14">
    <location>
        <begin position="315"/>
        <end position="343"/>
    </location>
</feature>
<evidence type="ECO:0000313" key="17">
    <source>
        <dbReference type="Proteomes" id="UP001189429"/>
    </source>
</evidence>
<dbReference type="InterPro" id="IPR002048">
    <property type="entry name" value="EF_hand_dom"/>
</dbReference>
<proteinExistence type="predicted"/>
<sequence>AGAAPCEDGSEGARRTPPRSPCPLLIFSGTKTSLPVLPGATAGEDPVKESQHAIMSVGFGLSPSPGGDLSGSDSACSSKRSSDLKEVTRRARPMHSPDFLRATVAGYGDTEDGTGSWRPRIFQWWGTVWALFVVCSVLFPLAGTLEPRPLPPVVAAAVETAIEAVFAIELTVRLVASQGKRGFIRNPFNVIDLLSVLPIVLRALLGFVLPERLDADEVPEVVLICVVPVLRLAKVLRRDFVQIKLFERVFSSTMETMQFLALVGGIIVLTFAFLVFVTEPRDNVDTYWRALYFVIVTMSTVGYGDVSPVTDEGHVVISVLIMSSILFMAIPVGVLGNAFAFAWSDRDLIMLIEQTRQQISGWGYQPTDLPKFFLLFDADNDGELNFDEFLNMMSALTINLNGDRMVNLFQLFDRDNGGTIDQMEFLRAVYPHAFHQILNEEKAEKERKEKEEKEQRRRMKKERQERQRKLRAEKQSTAEEQTRGSLTSPGLMSPRPGSDDWPGLASPRPGSVD</sequence>
<feature type="transmembrane region" description="Helical" evidence="14">
    <location>
        <begin position="188"/>
        <end position="209"/>
    </location>
</feature>
<keyword evidence="10" id="KW-0406">Ion transport</keyword>
<dbReference type="InterPro" id="IPR028325">
    <property type="entry name" value="VG_K_chnl"/>
</dbReference>
<dbReference type="PROSITE" id="PS00018">
    <property type="entry name" value="EF_HAND_1"/>
    <property type="match status" value="2"/>
</dbReference>
<feature type="domain" description="EF-hand" evidence="15">
    <location>
        <begin position="364"/>
        <end position="399"/>
    </location>
</feature>
<dbReference type="InterPro" id="IPR018247">
    <property type="entry name" value="EF_Hand_1_Ca_BS"/>
</dbReference>
<keyword evidence="2" id="KW-0813">Transport</keyword>
<dbReference type="SMART" id="SM00054">
    <property type="entry name" value="EFh"/>
    <property type="match status" value="2"/>
</dbReference>
<feature type="region of interest" description="Disordered" evidence="13">
    <location>
        <begin position="440"/>
        <end position="513"/>
    </location>
</feature>
<evidence type="ECO:0000256" key="11">
    <source>
        <dbReference type="ARBA" id="ARBA00023136"/>
    </source>
</evidence>
<dbReference type="Pfam" id="PF00036">
    <property type="entry name" value="EF-hand_1"/>
    <property type="match status" value="1"/>
</dbReference>
<dbReference type="InterPro" id="IPR005821">
    <property type="entry name" value="Ion_trans_dom"/>
</dbReference>
<evidence type="ECO:0000256" key="4">
    <source>
        <dbReference type="ARBA" id="ARBA00022692"/>
    </source>
</evidence>
<comment type="caution">
    <text evidence="16">The sequence shown here is derived from an EMBL/GenBank/DDBJ whole genome shotgun (WGS) entry which is preliminary data.</text>
</comment>
<protein>
    <recommendedName>
        <fullName evidence="15">EF-hand domain-containing protein</fullName>
    </recommendedName>
</protein>
<dbReference type="Proteomes" id="UP001189429">
    <property type="component" value="Unassembled WGS sequence"/>
</dbReference>
<dbReference type="Gene3D" id="1.10.287.70">
    <property type="match status" value="1"/>
</dbReference>
<feature type="transmembrane region" description="Helical" evidence="14">
    <location>
        <begin position="259"/>
        <end position="278"/>
    </location>
</feature>
<organism evidence="16 17">
    <name type="scientific">Prorocentrum cordatum</name>
    <dbReference type="NCBI Taxonomy" id="2364126"/>
    <lineage>
        <taxon>Eukaryota</taxon>
        <taxon>Sar</taxon>
        <taxon>Alveolata</taxon>
        <taxon>Dinophyceae</taxon>
        <taxon>Prorocentrales</taxon>
        <taxon>Prorocentraceae</taxon>
        <taxon>Prorocentrum</taxon>
    </lineage>
</organism>
<feature type="compositionally biased region" description="Basic and acidic residues" evidence="13">
    <location>
        <begin position="80"/>
        <end position="89"/>
    </location>
</feature>
<dbReference type="PRINTS" id="PR00169">
    <property type="entry name" value="KCHANNEL"/>
</dbReference>
<dbReference type="Gene3D" id="1.20.120.350">
    <property type="entry name" value="Voltage-gated potassium channels. Chain C"/>
    <property type="match status" value="1"/>
</dbReference>
<keyword evidence="11 14" id="KW-0472">Membrane</keyword>
<keyword evidence="8" id="KW-0630">Potassium</keyword>
<feature type="compositionally biased region" description="Low complexity" evidence="13">
    <location>
        <begin position="64"/>
        <end position="79"/>
    </location>
</feature>
<evidence type="ECO:0000256" key="13">
    <source>
        <dbReference type="SAM" id="MobiDB-lite"/>
    </source>
</evidence>
<comment type="subcellular location">
    <subcellularLocation>
        <location evidence="1">Membrane</location>
        <topology evidence="1">Multi-pass membrane protein</topology>
    </subcellularLocation>
</comment>
<keyword evidence="5" id="KW-0631">Potassium channel</keyword>
<dbReference type="PANTHER" id="PTHR11537">
    <property type="entry name" value="VOLTAGE-GATED POTASSIUM CHANNEL"/>
    <property type="match status" value="1"/>
</dbReference>
<evidence type="ECO:0000256" key="5">
    <source>
        <dbReference type="ARBA" id="ARBA00022826"/>
    </source>
</evidence>
<dbReference type="Pfam" id="PF00520">
    <property type="entry name" value="Ion_trans"/>
    <property type="match status" value="1"/>
</dbReference>
<dbReference type="CDD" id="cd00051">
    <property type="entry name" value="EFh"/>
    <property type="match status" value="1"/>
</dbReference>
<dbReference type="PANTHER" id="PTHR11537:SF259">
    <property type="entry name" value="KCNQ POTASSIUM CHANNEL, ISOFORM F"/>
    <property type="match status" value="1"/>
</dbReference>
<feature type="transmembrane region" description="Helical" evidence="14">
    <location>
        <begin position="124"/>
        <end position="142"/>
    </location>
</feature>
<keyword evidence="9 14" id="KW-1133">Transmembrane helix</keyword>
<dbReference type="PROSITE" id="PS50222">
    <property type="entry name" value="EF_HAND_2"/>
    <property type="match status" value="2"/>
</dbReference>
<dbReference type="SUPFAM" id="SSF81324">
    <property type="entry name" value="Voltage-gated potassium channels"/>
    <property type="match status" value="1"/>
</dbReference>
<feature type="compositionally biased region" description="Basic and acidic residues" evidence="13">
    <location>
        <begin position="440"/>
        <end position="455"/>
    </location>
</feature>
<keyword evidence="7" id="KW-0851">Voltage-gated channel</keyword>
<evidence type="ECO:0000256" key="12">
    <source>
        <dbReference type="ARBA" id="ARBA00023303"/>
    </source>
</evidence>
<evidence type="ECO:0000259" key="15">
    <source>
        <dbReference type="PROSITE" id="PS50222"/>
    </source>
</evidence>
<feature type="region of interest" description="Disordered" evidence="13">
    <location>
        <begin position="64"/>
        <end position="91"/>
    </location>
</feature>
<keyword evidence="17" id="KW-1185">Reference proteome</keyword>
<accession>A0ABN9XUR7</accession>
<feature type="region of interest" description="Disordered" evidence="13">
    <location>
        <begin position="1"/>
        <end position="23"/>
    </location>
</feature>
<feature type="non-terminal residue" evidence="16">
    <location>
        <position position="1"/>
    </location>
</feature>
<evidence type="ECO:0000256" key="6">
    <source>
        <dbReference type="ARBA" id="ARBA00022837"/>
    </source>
</evidence>
<dbReference type="EMBL" id="CAUYUJ010021083">
    <property type="protein sequence ID" value="CAK0902531.1"/>
    <property type="molecule type" value="Genomic_DNA"/>
</dbReference>
<dbReference type="InterPro" id="IPR011992">
    <property type="entry name" value="EF-hand-dom_pair"/>
</dbReference>
<keyword evidence="6" id="KW-0106">Calcium</keyword>
<evidence type="ECO:0000256" key="10">
    <source>
        <dbReference type="ARBA" id="ARBA00023065"/>
    </source>
</evidence>
<feature type="transmembrane region" description="Helical" evidence="14">
    <location>
        <begin position="290"/>
        <end position="309"/>
    </location>
</feature>
<evidence type="ECO:0000256" key="1">
    <source>
        <dbReference type="ARBA" id="ARBA00004141"/>
    </source>
</evidence>
<dbReference type="InterPro" id="IPR027359">
    <property type="entry name" value="Volt_channel_dom_sf"/>
</dbReference>
<evidence type="ECO:0000256" key="2">
    <source>
        <dbReference type="ARBA" id="ARBA00022448"/>
    </source>
</evidence>
<reference evidence="16" key="1">
    <citation type="submission" date="2023-10" db="EMBL/GenBank/DDBJ databases">
        <authorList>
            <person name="Chen Y."/>
            <person name="Shah S."/>
            <person name="Dougan E. K."/>
            <person name="Thang M."/>
            <person name="Chan C."/>
        </authorList>
    </citation>
    <scope>NUCLEOTIDE SEQUENCE [LARGE SCALE GENOMIC DNA]</scope>
</reference>
<feature type="transmembrane region" description="Helical" evidence="14">
    <location>
        <begin position="154"/>
        <end position="176"/>
    </location>
</feature>
<evidence type="ECO:0000256" key="7">
    <source>
        <dbReference type="ARBA" id="ARBA00022882"/>
    </source>
</evidence>
<dbReference type="SUPFAM" id="SSF47473">
    <property type="entry name" value="EF-hand"/>
    <property type="match status" value="1"/>
</dbReference>
<keyword evidence="3" id="KW-0633">Potassium transport</keyword>
<evidence type="ECO:0000256" key="8">
    <source>
        <dbReference type="ARBA" id="ARBA00022958"/>
    </source>
</evidence>
<keyword evidence="12" id="KW-0407">Ion channel</keyword>
<keyword evidence="4 14" id="KW-0812">Transmembrane</keyword>
<evidence type="ECO:0000256" key="3">
    <source>
        <dbReference type="ARBA" id="ARBA00022538"/>
    </source>
</evidence>
<evidence type="ECO:0000256" key="14">
    <source>
        <dbReference type="SAM" id="Phobius"/>
    </source>
</evidence>
<evidence type="ECO:0000256" key="9">
    <source>
        <dbReference type="ARBA" id="ARBA00022989"/>
    </source>
</evidence>
<feature type="compositionally biased region" description="Basic and acidic residues" evidence="13">
    <location>
        <begin position="462"/>
        <end position="482"/>
    </location>
</feature>